<organism evidence="1 2">
    <name type="scientific">Streptosporangium lutulentum</name>
    <dbReference type="NCBI Taxonomy" id="1461250"/>
    <lineage>
        <taxon>Bacteria</taxon>
        <taxon>Bacillati</taxon>
        <taxon>Actinomycetota</taxon>
        <taxon>Actinomycetes</taxon>
        <taxon>Streptosporangiales</taxon>
        <taxon>Streptosporangiaceae</taxon>
        <taxon>Streptosporangium</taxon>
    </lineage>
</organism>
<evidence type="ECO:0008006" key="3">
    <source>
        <dbReference type="Google" id="ProtNLM"/>
    </source>
</evidence>
<dbReference type="Proteomes" id="UP001225356">
    <property type="component" value="Unassembled WGS sequence"/>
</dbReference>
<name>A0ABT9QA57_9ACTN</name>
<keyword evidence="2" id="KW-1185">Reference proteome</keyword>
<evidence type="ECO:0000313" key="2">
    <source>
        <dbReference type="Proteomes" id="UP001225356"/>
    </source>
</evidence>
<evidence type="ECO:0000313" key="1">
    <source>
        <dbReference type="EMBL" id="MDP9843275.1"/>
    </source>
</evidence>
<accession>A0ABT9QA57</accession>
<sequence length="77" mass="8641">MRPVTIIATRHGGRYEGGLWAAFPREPWDIPQDAYGGDRIAYDWWSSNTSPVGVGDTPDEALADLERKLTEQPRTPQ</sequence>
<protein>
    <recommendedName>
        <fullName evidence="3">Type II toxin-antitoxin system HicB family antitoxin</fullName>
    </recommendedName>
</protein>
<proteinExistence type="predicted"/>
<dbReference type="RefSeq" id="WP_307557377.1">
    <property type="nucleotide sequence ID" value="NZ_JAUSQU010000001.1"/>
</dbReference>
<gene>
    <name evidence="1" type="ORF">J2853_002486</name>
</gene>
<dbReference type="EMBL" id="JAUSQU010000001">
    <property type="protein sequence ID" value="MDP9843275.1"/>
    <property type="molecule type" value="Genomic_DNA"/>
</dbReference>
<comment type="caution">
    <text evidence="1">The sequence shown here is derived from an EMBL/GenBank/DDBJ whole genome shotgun (WGS) entry which is preliminary data.</text>
</comment>
<reference evidence="1 2" key="1">
    <citation type="submission" date="2023-07" db="EMBL/GenBank/DDBJ databases">
        <title>Sequencing the genomes of 1000 actinobacteria strains.</title>
        <authorList>
            <person name="Klenk H.-P."/>
        </authorList>
    </citation>
    <scope>NUCLEOTIDE SEQUENCE [LARGE SCALE GENOMIC DNA]</scope>
    <source>
        <strain evidence="1 2">DSM 46740</strain>
    </source>
</reference>